<evidence type="ECO:0000313" key="3">
    <source>
        <dbReference type="Proteomes" id="UP000285961"/>
    </source>
</evidence>
<keyword evidence="1" id="KW-0472">Membrane</keyword>
<feature type="transmembrane region" description="Helical" evidence="1">
    <location>
        <begin position="12"/>
        <end position="33"/>
    </location>
</feature>
<reference evidence="2 3" key="1">
    <citation type="journal article" date="2017" name="ISME J.">
        <title>Energy and carbon metabolisms in a deep terrestrial subsurface fluid microbial community.</title>
        <authorList>
            <person name="Momper L."/>
            <person name="Jungbluth S.P."/>
            <person name="Lee M.D."/>
            <person name="Amend J.P."/>
        </authorList>
    </citation>
    <scope>NUCLEOTIDE SEQUENCE [LARGE SCALE GENOMIC DNA]</scope>
    <source>
        <strain evidence="2">SURF_17</strain>
    </source>
</reference>
<proteinExistence type="predicted"/>
<accession>A0A419EUF2</accession>
<dbReference type="Proteomes" id="UP000285961">
    <property type="component" value="Unassembled WGS sequence"/>
</dbReference>
<protein>
    <submittedName>
        <fullName evidence="2">Uncharacterized protein</fullName>
    </submittedName>
</protein>
<organism evidence="2 3">
    <name type="scientific">Candidatus Abyssobacteria bacterium SURF_17</name>
    <dbReference type="NCBI Taxonomy" id="2093361"/>
    <lineage>
        <taxon>Bacteria</taxon>
        <taxon>Pseudomonadati</taxon>
        <taxon>Candidatus Hydrogenedentota</taxon>
        <taxon>Candidatus Abyssobacteria</taxon>
    </lineage>
</organism>
<feature type="transmembrane region" description="Helical" evidence="1">
    <location>
        <begin position="53"/>
        <end position="71"/>
    </location>
</feature>
<dbReference type="EMBL" id="QZKI01000098">
    <property type="protein sequence ID" value="RJP67865.1"/>
    <property type="molecule type" value="Genomic_DNA"/>
</dbReference>
<gene>
    <name evidence="2" type="ORF">C4532_14045</name>
</gene>
<keyword evidence="1" id="KW-0812">Transmembrane</keyword>
<comment type="caution">
    <text evidence="2">The sequence shown here is derived from an EMBL/GenBank/DDBJ whole genome shotgun (WGS) entry which is preliminary data.</text>
</comment>
<sequence length="84" mass="9628">MKIVRLFLKTLMMMIYAALALMVLYYPMLALISYVGRETRLFRIRLFMPTEDALLPGFALAVLYALVTALLRRVEQASAVKKDV</sequence>
<name>A0A419EUF2_9BACT</name>
<dbReference type="AlphaFoldDB" id="A0A419EUF2"/>
<evidence type="ECO:0000256" key="1">
    <source>
        <dbReference type="SAM" id="Phobius"/>
    </source>
</evidence>
<keyword evidence="1" id="KW-1133">Transmembrane helix</keyword>
<evidence type="ECO:0000313" key="2">
    <source>
        <dbReference type="EMBL" id="RJP67865.1"/>
    </source>
</evidence>